<dbReference type="EMBL" id="MCIF01000002">
    <property type="protein sequence ID" value="RAQ96092.1"/>
    <property type="molecule type" value="Genomic_DNA"/>
</dbReference>
<comment type="caution">
    <text evidence="1">The sequence shown here is derived from an EMBL/GenBank/DDBJ whole genome shotgun (WGS) entry which is preliminary data.</text>
</comment>
<dbReference type="AlphaFoldDB" id="A0A328VIX4"/>
<protein>
    <submittedName>
        <fullName evidence="1">Uncharacterized protein</fullName>
    </submittedName>
</protein>
<name>A0A328VIX4_9CHLR</name>
<gene>
    <name evidence="1" type="ORF">A4R35_11155</name>
</gene>
<reference evidence="1 2" key="1">
    <citation type="submission" date="2016-08" db="EMBL/GenBank/DDBJ databases">
        <title>Analysis of Carbohydrate Active Enzymes in Thermogemmatispora T81 Reveals Carbohydrate Degradation Ability.</title>
        <authorList>
            <person name="Tomazini A."/>
            <person name="Lal S."/>
            <person name="Stott M."/>
            <person name="Henrissat B."/>
            <person name="Polikarpov I."/>
            <person name="Sparling R."/>
            <person name="Levin D.B."/>
        </authorList>
    </citation>
    <scope>NUCLEOTIDE SEQUENCE [LARGE SCALE GENOMIC DNA]</scope>
    <source>
        <strain evidence="1 2">T81</strain>
    </source>
</reference>
<dbReference type="Proteomes" id="UP000248706">
    <property type="component" value="Unassembled WGS sequence"/>
</dbReference>
<keyword evidence="2" id="KW-1185">Reference proteome</keyword>
<evidence type="ECO:0000313" key="2">
    <source>
        <dbReference type="Proteomes" id="UP000248706"/>
    </source>
</evidence>
<accession>A0A328VIX4</accession>
<proteinExistence type="predicted"/>
<evidence type="ECO:0000313" key="1">
    <source>
        <dbReference type="EMBL" id="RAQ96092.1"/>
    </source>
</evidence>
<organism evidence="1 2">
    <name type="scientific">Thermogemmatispora tikiterensis</name>
    <dbReference type="NCBI Taxonomy" id="1825093"/>
    <lineage>
        <taxon>Bacteria</taxon>
        <taxon>Bacillati</taxon>
        <taxon>Chloroflexota</taxon>
        <taxon>Ktedonobacteria</taxon>
        <taxon>Thermogemmatisporales</taxon>
        <taxon>Thermogemmatisporaceae</taxon>
        <taxon>Thermogemmatispora</taxon>
    </lineage>
</organism>
<sequence>MATFSFISSLALLAPKFKLQPLSMTLIKTSRLKADQKNLVPKDCITLFILRYQDSRV</sequence>